<reference evidence="4 5" key="1">
    <citation type="submission" date="2019-06" db="EMBL/GenBank/DDBJ databases">
        <title>A chromosomal-level reference genome of Carpinus fangiana (Coryloideae, Betulaceae).</title>
        <authorList>
            <person name="Yang X."/>
            <person name="Wang Z."/>
            <person name="Zhang L."/>
            <person name="Hao G."/>
            <person name="Liu J."/>
            <person name="Yang Y."/>
        </authorList>
    </citation>
    <scope>NUCLEOTIDE SEQUENCE [LARGE SCALE GENOMIC DNA]</scope>
    <source>
        <strain evidence="4">Cfa_2016G</strain>
        <tissue evidence="4">Leaf</tissue>
    </source>
</reference>
<dbReference type="PROSITE" id="PS50089">
    <property type="entry name" value="ZF_RING_2"/>
    <property type="match status" value="1"/>
</dbReference>
<keyword evidence="2" id="KW-0812">Transmembrane</keyword>
<keyword evidence="1" id="KW-0863">Zinc-finger</keyword>
<dbReference type="Gene3D" id="3.30.40.10">
    <property type="entry name" value="Zinc/RING finger domain, C3HC4 (zinc finger)"/>
    <property type="match status" value="1"/>
</dbReference>
<dbReference type="GO" id="GO:0016567">
    <property type="term" value="P:protein ubiquitination"/>
    <property type="evidence" value="ECO:0007669"/>
    <property type="project" value="UniProtKB-UniPathway"/>
</dbReference>
<dbReference type="UniPathway" id="UPA00143"/>
<dbReference type="PANTHER" id="PTHR45676:SF88">
    <property type="entry name" value="RING-H2 FINGER PROTEIN ATL33"/>
    <property type="match status" value="1"/>
</dbReference>
<evidence type="ECO:0000313" key="5">
    <source>
        <dbReference type="Proteomes" id="UP000327013"/>
    </source>
</evidence>
<dbReference type="PANTHER" id="PTHR45676">
    <property type="entry name" value="RING-H2 FINGER PROTEIN ATL51-RELATED"/>
    <property type="match status" value="1"/>
</dbReference>
<dbReference type="OrthoDB" id="8062037at2759"/>
<dbReference type="SMART" id="SM01197">
    <property type="entry name" value="FANCL_C"/>
    <property type="match status" value="1"/>
</dbReference>
<dbReference type="InterPro" id="IPR001841">
    <property type="entry name" value="Znf_RING"/>
</dbReference>
<keyword evidence="2" id="KW-1133">Transmembrane helix</keyword>
<dbReference type="Pfam" id="PF13639">
    <property type="entry name" value="zf-RING_2"/>
    <property type="match status" value="1"/>
</dbReference>
<feature type="domain" description="RING-type" evidence="3">
    <location>
        <begin position="102"/>
        <end position="144"/>
    </location>
</feature>
<dbReference type="EMBL" id="CM017327">
    <property type="protein sequence ID" value="KAE8099417.1"/>
    <property type="molecule type" value="Genomic_DNA"/>
</dbReference>
<feature type="transmembrane region" description="Helical" evidence="2">
    <location>
        <begin position="29"/>
        <end position="50"/>
    </location>
</feature>
<name>A0A5N6RLT0_9ROSI</name>
<organism evidence="4 5">
    <name type="scientific">Carpinus fangiana</name>
    <dbReference type="NCBI Taxonomy" id="176857"/>
    <lineage>
        <taxon>Eukaryota</taxon>
        <taxon>Viridiplantae</taxon>
        <taxon>Streptophyta</taxon>
        <taxon>Embryophyta</taxon>
        <taxon>Tracheophyta</taxon>
        <taxon>Spermatophyta</taxon>
        <taxon>Magnoliopsida</taxon>
        <taxon>eudicotyledons</taxon>
        <taxon>Gunneridae</taxon>
        <taxon>Pentapetalae</taxon>
        <taxon>rosids</taxon>
        <taxon>fabids</taxon>
        <taxon>Fagales</taxon>
        <taxon>Betulaceae</taxon>
        <taxon>Carpinus</taxon>
    </lineage>
</organism>
<dbReference type="SUPFAM" id="SSF57850">
    <property type="entry name" value="RING/U-box"/>
    <property type="match status" value="1"/>
</dbReference>
<dbReference type="GO" id="GO:0008270">
    <property type="term" value="F:zinc ion binding"/>
    <property type="evidence" value="ECO:0007669"/>
    <property type="project" value="UniProtKB-KW"/>
</dbReference>
<keyword evidence="1" id="KW-0862">Zinc</keyword>
<keyword evidence="1" id="KW-0479">Metal-binding</keyword>
<evidence type="ECO:0000256" key="1">
    <source>
        <dbReference type="PROSITE-ProRule" id="PRU00175"/>
    </source>
</evidence>
<evidence type="ECO:0000256" key="2">
    <source>
        <dbReference type="SAM" id="Phobius"/>
    </source>
</evidence>
<protein>
    <recommendedName>
        <fullName evidence="3">RING-type domain-containing protein</fullName>
    </recommendedName>
</protein>
<dbReference type="AlphaFoldDB" id="A0A5N6RLT0"/>
<accession>A0A5N6RLT0</accession>
<gene>
    <name evidence="4" type="ORF">FH972_017401</name>
</gene>
<evidence type="ECO:0000259" key="3">
    <source>
        <dbReference type="PROSITE" id="PS50089"/>
    </source>
</evidence>
<dbReference type="SMART" id="SM00184">
    <property type="entry name" value="RING"/>
    <property type="match status" value="1"/>
</dbReference>
<keyword evidence="5" id="KW-1185">Reference proteome</keyword>
<proteinExistence type="predicted"/>
<dbReference type="InterPro" id="IPR013083">
    <property type="entry name" value="Znf_RING/FYVE/PHD"/>
</dbReference>
<dbReference type="Proteomes" id="UP000327013">
    <property type="component" value="Chromosome 7"/>
</dbReference>
<sequence length="171" mass="18802">MESAPAILSRPPPPFPAPPRSVDLSPLEFVLALIAVVTIPALVYTFFFAVKCPPNPFRRRHRSSSGRLSIETDRGNISNREEVSDVKYEKETHVKDVIGSECPVCLSVFVEGEEVKQLSVCKHSFHASCINTWLNSQSNCPVCRASIAVKVPNGSRNEDRQQGLPDASSLV</sequence>
<evidence type="ECO:0000313" key="4">
    <source>
        <dbReference type="EMBL" id="KAE8099417.1"/>
    </source>
</evidence>
<keyword evidence="2" id="KW-0472">Membrane</keyword>